<dbReference type="Pfam" id="PF02099">
    <property type="entry name" value="Josephin"/>
    <property type="match status" value="1"/>
</dbReference>
<comment type="catalytic activity">
    <reaction evidence="1">
        <text>Thiol-dependent hydrolysis of ester, thioester, amide, peptide and isopeptide bonds formed by the C-terminal Gly of ubiquitin (a 76-residue protein attached to proteins as an intracellular targeting signal).</text>
        <dbReference type="EC" id="3.4.19.12"/>
    </reaction>
</comment>
<dbReference type="EMBL" id="CANTFL010001420">
    <property type="protein sequence ID" value="CAI5739451.1"/>
    <property type="molecule type" value="Genomic_DNA"/>
</dbReference>
<organism evidence="8 9">
    <name type="scientific">Hyaloperonospora brassicae</name>
    <name type="common">Brassica downy mildew</name>
    <name type="synonym">Peronospora brassicae</name>
    <dbReference type="NCBI Taxonomy" id="162125"/>
    <lineage>
        <taxon>Eukaryota</taxon>
        <taxon>Sar</taxon>
        <taxon>Stramenopiles</taxon>
        <taxon>Oomycota</taxon>
        <taxon>Peronosporomycetes</taxon>
        <taxon>Peronosporales</taxon>
        <taxon>Peronosporaceae</taxon>
        <taxon>Hyaloperonospora</taxon>
    </lineage>
</organism>
<dbReference type="InterPro" id="IPR006155">
    <property type="entry name" value="Josephin"/>
</dbReference>
<evidence type="ECO:0000256" key="6">
    <source>
        <dbReference type="PROSITE-ProRule" id="PRU00331"/>
    </source>
</evidence>
<evidence type="ECO:0000256" key="1">
    <source>
        <dbReference type="ARBA" id="ARBA00000707"/>
    </source>
</evidence>
<dbReference type="GO" id="GO:0016579">
    <property type="term" value="P:protein deubiquitination"/>
    <property type="evidence" value="ECO:0007669"/>
    <property type="project" value="InterPro"/>
</dbReference>
<dbReference type="EC" id="3.4.19.12" evidence="2"/>
<keyword evidence="4" id="KW-0833">Ubl conjugation pathway</keyword>
<accession>A0AAV0URD8</accession>
<dbReference type="SMART" id="SM01246">
    <property type="entry name" value="Josephin"/>
    <property type="match status" value="1"/>
</dbReference>
<feature type="active site" evidence="6">
    <location>
        <position position="18"/>
    </location>
</feature>
<evidence type="ECO:0000259" key="7">
    <source>
        <dbReference type="PROSITE" id="PS50957"/>
    </source>
</evidence>
<feature type="active site" evidence="6">
    <location>
        <position position="141"/>
    </location>
</feature>
<proteinExistence type="predicted"/>
<dbReference type="Gene3D" id="3.90.70.40">
    <property type="match status" value="1"/>
</dbReference>
<evidence type="ECO:0000313" key="8">
    <source>
        <dbReference type="EMBL" id="CAI5739451.1"/>
    </source>
</evidence>
<feature type="active site" evidence="6">
    <location>
        <position position="126"/>
    </location>
</feature>
<reference evidence="8" key="1">
    <citation type="submission" date="2022-12" db="EMBL/GenBank/DDBJ databases">
        <authorList>
            <person name="Webb A."/>
        </authorList>
    </citation>
    <scope>NUCLEOTIDE SEQUENCE</scope>
    <source>
        <strain evidence="8">Hp1</strain>
    </source>
</reference>
<name>A0AAV0URD8_HYABA</name>
<keyword evidence="3" id="KW-0645">Protease</keyword>
<evidence type="ECO:0000256" key="3">
    <source>
        <dbReference type="ARBA" id="ARBA00022670"/>
    </source>
</evidence>
<feature type="domain" description="Josephin" evidence="7">
    <location>
        <begin position="5"/>
        <end position="183"/>
    </location>
</feature>
<protein>
    <recommendedName>
        <fullName evidence="2">ubiquitinyl hydrolase 1</fullName>
        <ecNumber evidence="2">3.4.19.12</ecNumber>
    </recommendedName>
</protein>
<sequence>MADNNNALYHERQVLYRCGLHALNNVLQGPVFTKDSLEETCDELASRNASSGHMNWVWNAHRSPLGIGNYDVNALTRALQQTGYVMRWVDKRLPVDENLVNLDKAEGVLCNVVLSTVWSSLWTQRHWFALRKIRGICYNLDSKLTAPAPFDSERKCYQFLQELVNTGECELFLVVKESAAIEQ</sequence>
<comment type="caution">
    <text evidence="8">The sequence shown here is derived from an EMBL/GenBank/DDBJ whole genome shotgun (WGS) entry which is preliminary data.</text>
</comment>
<dbReference type="PANTHER" id="PTHR13291:SF0">
    <property type="entry name" value="JOSEPHIN-LIKE PROTEIN"/>
    <property type="match status" value="1"/>
</dbReference>
<dbReference type="PROSITE" id="PS50957">
    <property type="entry name" value="JOSEPHIN"/>
    <property type="match status" value="1"/>
</dbReference>
<evidence type="ECO:0000256" key="5">
    <source>
        <dbReference type="ARBA" id="ARBA00022801"/>
    </source>
</evidence>
<keyword evidence="5 6" id="KW-0378">Hydrolase</keyword>
<dbReference type="InterPro" id="IPR040053">
    <property type="entry name" value="JOSD1/2"/>
</dbReference>
<dbReference type="PANTHER" id="PTHR13291">
    <property type="entry name" value="JOSEPHIN 1, 2"/>
    <property type="match status" value="1"/>
</dbReference>
<dbReference type="Proteomes" id="UP001162031">
    <property type="component" value="Unassembled WGS sequence"/>
</dbReference>
<dbReference type="GO" id="GO:0006508">
    <property type="term" value="P:proteolysis"/>
    <property type="evidence" value="ECO:0007669"/>
    <property type="project" value="UniProtKB-KW"/>
</dbReference>
<dbReference type="AlphaFoldDB" id="A0AAV0URD8"/>
<gene>
    <name evidence="8" type="ORF">HBR001_LOCUS7829</name>
</gene>
<keyword evidence="9" id="KW-1185">Reference proteome</keyword>
<evidence type="ECO:0000256" key="4">
    <source>
        <dbReference type="ARBA" id="ARBA00022786"/>
    </source>
</evidence>
<evidence type="ECO:0000313" key="9">
    <source>
        <dbReference type="Proteomes" id="UP001162031"/>
    </source>
</evidence>
<dbReference type="GO" id="GO:0004843">
    <property type="term" value="F:cysteine-type deubiquitinase activity"/>
    <property type="evidence" value="ECO:0007669"/>
    <property type="project" value="UniProtKB-EC"/>
</dbReference>
<evidence type="ECO:0000256" key="2">
    <source>
        <dbReference type="ARBA" id="ARBA00012759"/>
    </source>
</evidence>